<dbReference type="RefSeq" id="WP_201428761.1">
    <property type="nucleotide sequence ID" value="NZ_JAEQMG010000173.1"/>
</dbReference>
<comment type="caution">
    <text evidence="2">The sequence shown here is derived from an EMBL/GenBank/DDBJ whole genome shotgun (WGS) entry which is preliminary data.</text>
</comment>
<keyword evidence="1" id="KW-1133">Transmembrane helix</keyword>
<dbReference type="Proteomes" id="UP000633365">
    <property type="component" value="Unassembled WGS sequence"/>
</dbReference>
<reference evidence="2" key="1">
    <citation type="submission" date="2021-01" db="EMBL/GenBank/DDBJ databases">
        <title>Genome public.</title>
        <authorList>
            <person name="Liu C."/>
            <person name="Sun Q."/>
        </authorList>
    </citation>
    <scope>NUCLEOTIDE SEQUENCE</scope>
    <source>
        <strain evidence="2">M6</strain>
    </source>
</reference>
<gene>
    <name evidence="2" type="ORF">JKK62_15695</name>
</gene>
<accession>A0A934WUD9</accession>
<keyword evidence="1" id="KW-0812">Transmembrane</keyword>
<dbReference type="EMBL" id="JAEQMG010000173">
    <property type="protein sequence ID" value="MBK6090069.1"/>
    <property type="molecule type" value="Genomic_DNA"/>
</dbReference>
<keyword evidence="1" id="KW-0472">Membrane</keyword>
<feature type="transmembrane region" description="Helical" evidence="1">
    <location>
        <begin position="6"/>
        <end position="27"/>
    </location>
</feature>
<evidence type="ECO:0000256" key="1">
    <source>
        <dbReference type="SAM" id="Phobius"/>
    </source>
</evidence>
<sequence>MVMSIVFGVLGVGLIIFGIKILLTGTLTKSEEAKIASYSKKGARTYKLINVVMYIVVGLFLIGECIVDFLEFQKILNDSFLIKMIMFGVILLMVIIYFIVASKCKKMTDNE</sequence>
<proteinExistence type="predicted"/>
<evidence type="ECO:0000313" key="3">
    <source>
        <dbReference type="Proteomes" id="UP000633365"/>
    </source>
</evidence>
<name>A0A934WUD9_9FIRM</name>
<evidence type="ECO:0000313" key="2">
    <source>
        <dbReference type="EMBL" id="MBK6090069.1"/>
    </source>
</evidence>
<evidence type="ECO:0008006" key="4">
    <source>
        <dbReference type="Google" id="ProtNLM"/>
    </source>
</evidence>
<organism evidence="2 3">
    <name type="scientific">Ruminococcus difficilis</name>
    <dbReference type="NCBI Taxonomy" id="2763069"/>
    <lineage>
        <taxon>Bacteria</taxon>
        <taxon>Bacillati</taxon>
        <taxon>Bacillota</taxon>
        <taxon>Clostridia</taxon>
        <taxon>Eubacteriales</taxon>
        <taxon>Oscillospiraceae</taxon>
        <taxon>Ruminococcus</taxon>
    </lineage>
</organism>
<protein>
    <recommendedName>
        <fullName evidence="4">DUF3784 domain-containing protein</fullName>
    </recommendedName>
</protein>
<dbReference type="AlphaFoldDB" id="A0A934WUD9"/>
<feature type="transmembrane region" description="Helical" evidence="1">
    <location>
        <begin position="81"/>
        <end position="100"/>
    </location>
</feature>
<keyword evidence="3" id="KW-1185">Reference proteome</keyword>
<feature type="transmembrane region" description="Helical" evidence="1">
    <location>
        <begin position="48"/>
        <end position="69"/>
    </location>
</feature>